<organism evidence="1 2">
    <name type="scientific">Pseudonocardia adelaidensis</name>
    <dbReference type="NCBI Taxonomy" id="648754"/>
    <lineage>
        <taxon>Bacteria</taxon>
        <taxon>Bacillati</taxon>
        <taxon>Actinomycetota</taxon>
        <taxon>Actinomycetes</taxon>
        <taxon>Pseudonocardiales</taxon>
        <taxon>Pseudonocardiaceae</taxon>
        <taxon>Pseudonocardia</taxon>
    </lineage>
</organism>
<dbReference type="Proteomes" id="UP001500804">
    <property type="component" value="Unassembled WGS sequence"/>
</dbReference>
<accession>A0ABP9NQ32</accession>
<protein>
    <submittedName>
        <fullName evidence="1">Uncharacterized protein</fullName>
    </submittedName>
</protein>
<keyword evidence="2" id="KW-1185">Reference proteome</keyword>
<proteinExistence type="predicted"/>
<evidence type="ECO:0000313" key="1">
    <source>
        <dbReference type="EMBL" id="GAA5128818.1"/>
    </source>
</evidence>
<gene>
    <name evidence="1" type="ORF">GCM10023320_48410</name>
</gene>
<sequence>MAEPRTSRSRVERVRDMPVAFASSIQEGRSSWVGRASGVAGRVAPARRGCLKDPGMRNRIPDFEIP</sequence>
<name>A0ABP9NQ32_9PSEU</name>
<evidence type="ECO:0000313" key="2">
    <source>
        <dbReference type="Proteomes" id="UP001500804"/>
    </source>
</evidence>
<reference evidence="2" key="1">
    <citation type="journal article" date="2019" name="Int. J. Syst. Evol. Microbiol.">
        <title>The Global Catalogue of Microorganisms (GCM) 10K type strain sequencing project: providing services to taxonomists for standard genome sequencing and annotation.</title>
        <authorList>
            <consortium name="The Broad Institute Genomics Platform"/>
            <consortium name="The Broad Institute Genome Sequencing Center for Infectious Disease"/>
            <person name="Wu L."/>
            <person name="Ma J."/>
        </authorList>
    </citation>
    <scope>NUCLEOTIDE SEQUENCE [LARGE SCALE GENOMIC DNA]</scope>
    <source>
        <strain evidence="2">JCM 18302</strain>
    </source>
</reference>
<comment type="caution">
    <text evidence="1">The sequence shown here is derived from an EMBL/GenBank/DDBJ whole genome shotgun (WGS) entry which is preliminary data.</text>
</comment>
<dbReference type="EMBL" id="BAABJO010000019">
    <property type="protein sequence ID" value="GAA5128818.1"/>
    <property type="molecule type" value="Genomic_DNA"/>
</dbReference>